<evidence type="ECO:0000256" key="1">
    <source>
        <dbReference type="SAM" id="Phobius"/>
    </source>
</evidence>
<dbReference type="Proteomes" id="UP000190235">
    <property type="component" value="Chromosome I"/>
</dbReference>
<accession>A0A1M7K3Y2</accession>
<keyword evidence="1" id="KW-0472">Membrane</keyword>
<sequence>MEKIWIIAISLFLIITFLFWKLTRGHFKKEYGKKMWKKWGTRTFYWQGAIFVGVGGTFLIMFLLKWTNVVSF</sequence>
<evidence type="ECO:0000313" key="3">
    <source>
        <dbReference type="Proteomes" id="UP000190235"/>
    </source>
</evidence>
<keyword evidence="1" id="KW-1133">Transmembrane helix</keyword>
<keyword evidence="1" id="KW-0812">Transmembrane</keyword>
<proteinExistence type="predicted"/>
<dbReference type="OrthoDB" id="1450918at2"/>
<dbReference type="AlphaFoldDB" id="A0A1M7K3Y2"/>
<name>A0A1M7K3Y2_9FLAO</name>
<feature type="transmembrane region" description="Helical" evidence="1">
    <location>
        <begin position="6"/>
        <end position="23"/>
    </location>
</feature>
<evidence type="ECO:0000313" key="2">
    <source>
        <dbReference type="EMBL" id="SHM59976.1"/>
    </source>
</evidence>
<dbReference type="STRING" id="143223.SAMN05878281_1237"/>
<keyword evidence="3" id="KW-1185">Reference proteome</keyword>
<reference evidence="3" key="1">
    <citation type="submission" date="2016-11" db="EMBL/GenBank/DDBJ databases">
        <authorList>
            <person name="Varghese N."/>
            <person name="Submissions S."/>
        </authorList>
    </citation>
    <scope>NUCLEOTIDE SEQUENCE [LARGE SCALE GENOMIC DNA]</scope>
    <source>
        <strain evidence="3">ACAM 48</strain>
    </source>
</reference>
<feature type="transmembrane region" description="Helical" evidence="1">
    <location>
        <begin position="44"/>
        <end position="64"/>
    </location>
</feature>
<gene>
    <name evidence="2" type="ORF">SAMN05878281_1237</name>
</gene>
<organism evidence="2 3">
    <name type="scientific">Salegentibacter salegens</name>
    <dbReference type="NCBI Taxonomy" id="143223"/>
    <lineage>
        <taxon>Bacteria</taxon>
        <taxon>Pseudomonadati</taxon>
        <taxon>Bacteroidota</taxon>
        <taxon>Flavobacteriia</taxon>
        <taxon>Flavobacteriales</taxon>
        <taxon>Flavobacteriaceae</taxon>
        <taxon>Salegentibacter</taxon>
    </lineage>
</organism>
<protein>
    <submittedName>
        <fullName evidence="2">Uncharacterized protein</fullName>
    </submittedName>
</protein>
<dbReference type="RefSeq" id="WP_079734448.1">
    <property type="nucleotide sequence ID" value="NZ_LT670848.1"/>
</dbReference>
<dbReference type="EMBL" id="LT670848">
    <property type="protein sequence ID" value="SHM59976.1"/>
    <property type="molecule type" value="Genomic_DNA"/>
</dbReference>